<sequence length="175" mass="20243">MWCGRRCGYHALSEGEFVLKDVRRRELFHDGPSGGGMGWNDSQRDSCRVRRSKSFPAAGLPRASSLSRLADCRARRIPFPTERFHERAMTRRRGLIRQIVQKDRYASRGNHCRSSPAKTRVFEIWDRGCNEQSGLVLSLKSAWPVVTGRCRIERGQLWECLFIRKRNTVSSHVRP</sequence>
<reference evidence="1 2" key="1">
    <citation type="journal article" date="2024" name="Commun. Biol.">
        <title>Comparative genomic analysis of thermophilic fungi reveals convergent evolutionary adaptations and gene losses.</title>
        <authorList>
            <person name="Steindorff A.S."/>
            <person name="Aguilar-Pontes M.V."/>
            <person name="Robinson A.J."/>
            <person name="Andreopoulos B."/>
            <person name="LaButti K."/>
            <person name="Kuo A."/>
            <person name="Mondo S."/>
            <person name="Riley R."/>
            <person name="Otillar R."/>
            <person name="Haridas S."/>
            <person name="Lipzen A."/>
            <person name="Grimwood J."/>
            <person name="Schmutz J."/>
            <person name="Clum A."/>
            <person name="Reid I.D."/>
            <person name="Moisan M.C."/>
            <person name="Butler G."/>
            <person name="Nguyen T.T.M."/>
            <person name="Dewar K."/>
            <person name="Conant G."/>
            <person name="Drula E."/>
            <person name="Henrissat B."/>
            <person name="Hansel C."/>
            <person name="Singer S."/>
            <person name="Hutchinson M.I."/>
            <person name="de Vries R.P."/>
            <person name="Natvig D.O."/>
            <person name="Powell A.J."/>
            <person name="Tsang A."/>
            <person name="Grigoriev I.V."/>
        </authorList>
    </citation>
    <scope>NUCLEOTIDE SEQUENCE [LARGE SCALE GENOMIC DNA]</scope>
    <source>
        <strain evidence="1 2">ATCC 24622</strain>
    </source>
</reference>
<organism evidence="1 2">
    <name type="scientific">Phialemonium thermophilum</name>
    <dbReference type="NCBI Taxonomy" id="223376"/>
    <lineage>
        <taxon>Eukaryota</taxon>
        <taxon>Fungi</taxon>
        <taxon>Dikarya</taxon>
        <taxon>Ascomycota</taxon>
        <taxon>Pezizomycotina</taxon>
        <taxon>Sordariomycetes</taxon>
        <taxon>Sordariomycetidae</taxon>
        <taxon>Cephalothecales</taxon>
        <taxon>Cephalothecaceae</taxon>
        <taxon>Phialemonium</taxon>
    </lineage>
</organism>
<dbReference type="Proteomes" id="UP001586593">
    <property type="component" value="Unassembled WGS sequence"/>
</dbReference>
<keyword evidence="2" id="KW-1185">Reference proteome</keyword>
<evidence type="ECO:0000313" key="1">
    <source>
        <dbReference type="EMBL" id="KAL1846878.1"/>
    </source>
</evidence>
<proteinExistence type="predicted"/>
<protein>
    <submittedName>
        <fullName evidence="1">Uncharacterized protein</fullName>
    </submittedName>
</protein>
<gene>
    <name evidence="1" type="ORF">VTK73DRAFT_179</name>
</gene>
<dbReference type="EMBL" id="JAZHXJ010001008">
    <property type="protein sequence ID" value="KAL1846878.1"/>
    <property type="molecule type" value="Genomic_DNA"/>
</dbReference>
<comment type="caution">
    <text evidence="1">The sequence shown here is derived from an EMBL/GenBank/DDBJ whole genome shotgun (WGS) entry which is preliminary data.</text>
</comment>
<evidence type="ECO:0000313" key="2">
    <source>
        <dbReference type="Proteomes" id="UP001586593"/>
    </source>
</evidence>
<name>A0ABR3VWG2_9PEZI</name>
<accession>A0ABR3VWG2</accession>